<evidence type="ECO:0000313" key="21">
    <source>
        <dbReference type="Proteomes" id="UP000018419"/>
    </source>
</evidence>
<evidence type="ECO:0000256" key="4">
    <source>
        <dbReference type="ARBA" id="ARBA00022452"/>
    </source>
</evidence>
<dbReference type="PANTHER" id="PTHR32552">
    <property type="entry name" value="FERRICHROME IRON RECEPTOR-RELATED"/>
    <property type="match status" value="1"/>
</dbReference>
<protein>
    <submittedName>
        <fullName evidence="20">TonB-dependent siderophore receptor</fullName>
    </submittedName>
</protein>
<comment type="subcellular location">
    <subcellularLocation>
        <location evidence="1 14">Cell outer membrane</location>
        <topology evidence="1 14">Multi-pass membrane protein</topology>
    </subcellularLocation>
</comment>
<dbReference type="Gene3D" id="2.40.170.20">
    <property type="entry name" value="TonB-dependent receptor, beta-barrel domain"/>
    <property type="match status" value="1"/>
</dbReference>
<dbReference type="Proteomes" id="UP000018419">
    <property type="component" value="Unassembled WGS sequence"/>
</dbReference>
<evidence type="ECO:0000256" key="16">
    <source>
        <dbReference type="RuleBase" id="RU003357"/>
    </source>
</evidence>
<proteinExistence type="inferred from homology"/>
<dbReference type="PANTHER" id="PTHR32552:SF90">
    <property type="entry name" value="METAL-PSEUDOPALINE RECEPTOR CNTO"/>
    <property type="match status" value="1"/>
</dbReference>
<dbReference type="InterPro" id="IPR010105">
    <property type="entry name" value="TonB_sidphr_rcpt"/>
</dbReference>
<keyword evidence="8" id="KW-0408">Iron</keyword>
<evidence type="ECO:0000256" key="9">
    <source>
        <dbReference type="ARBA" id="ARBA00023065"/>
    </source>
</evidence>
<feature type="signal peptide" evidence="17">
    <location>
        <begin position="1"/>
        <end position="21"/>
    </location>
</feature>
<evidence type="ECO:0000256" key="5">
    <source>
        <dbReference type="ARBA" id="ARBA00022496"/>
    </source>
</evidence>
<evidence type="ECO:0000256" key="8">
    <source>
        <dbReference type="ARBA" id="ARBA00023004"/>
    </source>
</evidence>
<dbReference type="PROSITE" id="PS52016">
    <property type="entry name" value="TONB_DEPENDENT_REC_3"/>
    <property type="match status" value="1"/>
</dbReference>
<organism evidence="20 21">
    <name type="scientific">Acinetobacter radioresistens SK82</name>
    <dbReference type="NCBI Taxonomy" id="596318"/>
    <lineage>
        <taxon>Bacteria</taxon>
        <taxon>Pseudomonadati</taxon>
        <taxon>Pseudomonadota</taxon>
        <taxon>Gammaproteobacteria</taxon>
        <taxon>Moraxellales</taxon>
        <taxon>Moraxellaceae</taxon>
        <taxon>Acinetobacter</taxon>
    </lineage>
</organism>
<comment type="similarity">
    <text evidence="2 14 16">Belongs to the TonB-dependent receptor family.</text>
</comment>
<keyword evidence="4 14" id="KW-1134">Transmembrane beta strand</keyword>
<keyword evidence="13 14" id="KW-0998">Cell outer membrane</keyword>
<evidence type="ECO:0000256" key="14">
    <source>
        <dbReference type="PROSITE-ProRule" id="PRU01360"/>
    </source>
</evidence>
<reference evidence="20 21" key="1">
    <citation type="submission" date="2009-07" db="EMBL/GenBank/DDBJ databases">
        <authorList>
            <person name="Madupu R."/>
            <person name="Durkin A.S."/>
            <person name="Torralba M."/>
            <person name="Methe B."/>
            <person name="Sutton G.G."/>
            <person name="Strausberg R.L."/>
            <person name="Nelson K.E."/>
        </authorList>
    </citation>
    <scope>NUCLEOTIDE SEQUENCE [LARGE SCALE GENOMIC DNA]</scope>
    <source>
        <strain evidence="20 21">SK82</strain>
    </source>
</reference>
<sequence length="700" mass="78907">MLKRHLLLGLLPLSCPIFVFANDQISSLPTISLQATSKTDNAHLAYKVSTASSATRTHTLLKDTPQAVTVVSEAVLNDIQATRLSEALDVAGIGRANNFGGQGLTTFTSRGFTSGEYYRNGFPINRGYPNAPDSNTIERIEVLKGASSSLYGRGDPGGTFNVISRVPHAEQKTTLGLSVDHEGLLRGTLDTAGALTEDESLMYRLNVMGENGDTYRDHVDSKRWNIAPVIQWSPSDTNKVTLEADLLRNQHALDRGFTRYEGQKRYNFDPAEYWWETGKNRNRLYNDNDMLQLRIEHTFNDDWTLNIGTQYLNGNLHGYAVEANGIKANTDGELLTRNYNWRNLDWIDKNFQANIVGNFNLFNLEHTLISGIELEDYDYKSFIIRSKDHFDLDINHPYKPQTLPELNNITTHDREQLKSQALFIQDQIHLTGRLNTLLALRLESYQHDYHNFISNTSWSTDNHALIPRIGMTYDLTGQLTAYANISKSFKPNSGADRNNQGFNPEEGISYEIGTKYTLLDEQLSFDTAIYYVKKENILTLDPTDSTKSIAAGELSSKGFDLSLIGNIIPAWKIIGNYSYVDASVNKDNTLEKGTHLANIPQNSFNLLSIYEFKSGLFDGLGIGINQRYIGNRKGQTANNTYTMGSYATTDLISYYDLNPDLRFSFDIKNIFNKEYDDSAFNRYVYPGQPRTAKLGITYSF</sequence>
<keyword evidence="11 14" id="KW-0472">Membrane</keyword>
<dbReference type="CDD" id="cd01347">
    <property type="entry name" value="ligand_gated_channel"/>
    <property type="match status" value="1"/>
</dbReference>
<dbReference type="SUPFAM" id="SSF56935">
    <property type="entry name" value="Porins"/>
    <property type="match status" value="1"/>
</dbReference>
<evidence type="ECO:0000256" key="17">
    <source>
        <dbReference type="SAM" id="SignalP"/>
    </source>
</evidence>
<dbReference type="InterPro" id="IPR010917">
    <property type="entry name" value="TonB_rcpt_CS"/>
</dbReference>
<dbReference type="InterPro" id="IPR036942">
    <property type="entry name" value="Beta-barrel_TonB_sf"/>
</dbReference>
<evidence type="ECO:0000256" key="6">
    <source>
        <dbReference type="ARBA" id="ARBA00022692"/>
    </source>
</evidence>
<dbReference type="PROSITE" id="PS01156">
    <property type="entry name" value="TONB_DEPENDENT_REC_2"/>
    <property type="match status" value="1"/>
</dbReference>
<evidence type="ECO:0000256" key="12">
    <source>
        <dbReference type="ARBA" id="ARBA00023170"/>
    </source>
</evidence>
<evidence type="ECO:0000259" key="19">
    <source>
        <dbReference type="Pfam" id="PF07715"/>
    </source>
</evidence>
<keyword evidence="5" id="KW-0410">Iron transport</keyword>
<keyword evidence="10 16" id="KW-0798">TonB box</keyword>
<keyword evidence="21" id="KW-1185">Reference proteome</keyword>
<accession>A0ABP2GKF7</accession>
<dbReference type="Pfam" id="PF00593">
    <property type="entry name" value="TonB_dep_Rec_b-barrel"/>
    <property type="match status" value="1"/>
</dbReference>
<evidence type="ECO:0000313" key="20">
    <source>
        <dbReference type="EMBL" id="EET82204.1"/>
    </source>
</evidence>
<feature type="chain" id="PRO_5045235433" evidence="17">
    <location>
        <begin position="22"/>
        <end position="700"/>
    </location>
</feature>
<evidence type="ECO:0000256" key="11">
    <source>
        <dbReference type="ARBA" id="ARBA00023136"/>
    </source>
</evidence>
<name>A0ABP2GKF7_ACIRA</name>
<evidence type="ECO:0000256" key="7">
    <source>
        <dbReference type="ARBA" id="ARBA00022729"/>
    </source>
</evidence>
<dbReference type="NCBIfam" id="TIGR01783">
    <property type="entry name" value="TonB-siderophor"/>
    <property type="match status" value="1"/>
</dbReference>
<feature type="domain" description="TonB-dependent receptor plug" evidence="19">
    <location>
        <begin position="62"/>
        <end position="159"/>
    </location>
</feature>
<evidence type="ECO:0000256" key="2">
    <source>
        <dbReference type="ARBA" id="ARBA00009810"/>
    </source>
</evidence>
<evidence type="ECO:0000256" key="3">
    <source>
        <dbReference type="ARBA" id="ARBA00022448"/>
    </source>
</evidence>
<keyword evidence="12 20" id="KW-0675">Receptor</keyword>
<feature type="short sequence motif" description="TonB C-terminal box" evidence="15">
    <location>
        <begin position="683"/>
        <end position="700"/>
    </location>
</feature>
<keyword evidence="9" id="KW-0406">Ion transport</keyword>
<gene>
    <name evidence="20" type="ORF">ACIRA0001_2931</name>
</gene>
<keyword evidence="7 17" id="KW-0732">Signal</keyword>
<dbReference type="Pfam" id="PF07715">
    <property type="entry name" value="Plug"/>
    <property type="match status" value="1"/>
</dbReference>
<dbReference type="InterPro" id="IPR000531">
    <property type="entry name" value="Beta-barrel_TonB"/>
</dbReference>
<dbReference type="InterPro" id="IPR037066">
    <property type="entry name" value="Plug_dom_sf"/>
</dbReference>
<evidence type="ECO:0000256" key="10">
    <source>
        <dbReference type="ARBA" id="ARBA00023077"/>
    </source>
</evidence>
<comment type="caution">
    <text evidence="20">The sequence shown here is derived from an EMBL/GenBank/DDBJ whole genome shotgun (WGS) entry which is preliminary data.</text>
</comment>
<dbReference type="Gene3D" id="2.170.130.10">
    <property type="entry name" value="TonB-dependent receptor, plug domain"/>
    <property type="match status" value="1"/>
</dbReference>
<keyword evidence="6 14" id="KW-0812">Transmembrane</keyword>
<feature type="domain" description="TonB-dependent receptor-like beta-barrel" evidence="18">
    <location>
        <begin position="235"/>
        <end position="670"/>
    </location>
</feature>
<evidence type="ECO:0000256" key="13">
    <source>
        <dbReference type="ARBA" id="ARBA00023237"/>
    </source>
</evidence>
<dbReference type="InterPro" id="IPR039426">
    <property type="entry name" value="TonB-dep_rcpt-like"/>
</dbReference>
<dbReference type="InterPro" id="IPR012910">
    <property type="entry name" value="Plug_dom"/>
</dbReference>
<evidence type="ECO:0000256" key="1">
    <source>
        <dbReference type="ARBA" id="ARBA00004571"/>
    </source>
</evidence>
<dbReference type="EMBL" id="ACVR01000046">
    <property type="protein sequence ID" value="EET82204.1"/>
    <property type="molecule type" value="Genomic_DNA"/>
</dbReference>
<evidence type="ECO:0000259" key="18">
    <source>
        <dbReference type="Pfam" id="PF00593"/>
    </source>
</evidence>
<keyword evidence="3 14" id="KW-0813">Transport</keyword>
<evidence type="ECO:0000256" key="15">
    <source>
        <dbReference type="PROSITE-ProRule" id="PRU10144"/>
    </source>
</evidence>